<evidence type="ECO:0000256" key="1">
    <source>
        <dbReference type="ARBA" id="ARBA00004370"/>
    </source>
</evidence>
<comment type="similarity">
    <text evidence="2 5">Belongs to the CDP-alcohol phosphatidyltransferase class-I family.</text>
</comment>
<sequence>MWSKKYLSADHLAGFDKYKYTCVDTSWFSSYIMHPFWNWIVKFVPPYVAPNLITFSGFMLTVFNYILIGYYDYYFHVANGTEGYVIPRWVLIVAGINVFVAYTLDGIDGKQARKTGTSTPLGELFDHGLDSYSSIFIMIYLFSLFGTNDLPAVRMHFITYCVYLNFYLTHFEKYNTNVLFLPYAYDYVMWSCSFTLLIAGIFGPKLFVTPIFGITPTVYVELIMYVSGSLTSHPVIAWNIYKYDMKYKLLSTFFGYPLKLMQQFICRSYRDKTGKMRPMIELFRPLYPVFGLFAVSTIWLFLSPNDIMAVDPRMFIMVTGTIFSNISCRLIVAQMSDTRTDGWNSQLWIYLFAVLICIFPFPLFGYQRLTLVVEKYILYTLVGILSIQHFHYGYSVVSEMCQHFGIKCFTIKPKQSARDKNGEAMQFV</sequence>
<feature type="transmembrane region" description="Helical" evidence="6">
    <location>
        <begin position="85"/>
        <end position="104"/>
    </location>
</feature>
<dbReference type="InterPro" id="IPR048254">
    <property type="entry name" value="CDP_ALCOHOL_P_TRANSF_CS"/>
</dbReference>
<accession>A0A9N9RI26</accession>
<dbReference type="AlphaFoldDB" id="A0A9N9RI26"/>
<dbReference type="PANTHER" id="PTHR10414">
    <property type="entry name" value="ETHANOLAMINEPHOSPHOTRANSFERASE"/>
    <property type="match status" value="1"/>
</dbReference>
<comment type="subcellular location">
    <subcellularLocation>
        <location evidence="1">Membrane</location>
    </subcellularLocation>
</comment>
<evidence type="ECO:0000256" key="3">
    <source>
        <dbReference type="ARBA" id="ARBA00022679"/>
    </source>
</evidence>
<dbReference type="GO" id="GO:0005789">
    <property type="term" value="C:endoplasmic reticulum membrane"/>
    <property type="evidence" value="ECO:0007669"/>
    <property type="project" value="TreeGrafter"/>
</dbReference>
<feature type="transmembrane region" description="Helical" evidence="6">
    <location>
        <begin position="52"/>
        <end position="73"/>
    </location>
</feature>
<reference evidence="7" key="1">
    <citation type="submission" date="2022-01" db="EMBL/GenBank/DDBJ databases">
        <authorList>
            <person name="King R."/>
        </authorList>
    </citation>
    <scope>NUCLEOTIDE SEQUENCE</scope>
</reference>
<evidence type="ECO:0000256" key="6">
    <source>
        <dbReference type="SAM" id="Phobius"/>
    </source>
</evidence>
<dbReference type="PANTHER" id="PTHR10414:SF36">
    <property type="entry name" value="GH11618P"/>
    <property type="match status" value="1"/>
</dbReference>
<keyword evidence="6" id="KW-0812">Transmembrane</keyword>
<feature type="transmembrane region" description="Helical" evidence="6">
    <location>
        <begin position="347"/>
        <end position="364"/>
    </location>
</feature>
<keyword evidence="8" id="KW-1185">Reference proteome</keyword>
<feature type="transmembrane region" description="Helical" evidence="6">
    <location>
        <begin position="376"/>
        <end position="397"/>
    </location>
</feature>
<dbReference type="InterPro" id="IPR000462">
    <property type="entry name" value="CDP-OH_P_trans"/>
</dbReference>
<evidence type="ECO:0000256" key="4">
    <source>
        <dbReference type="ARBA" id="ARBA00023136"/>
    </source>
</evidence>
<feature type="transmembrane region" description="Helical" evidence="6">
    <location>
        <begin position="124"/>
        <end position="145"/>
    </location>
</feature>
<dbReference type="InterPro" id="IPR043130">
    <property type="entry name" value="CDP-OH_PTrfase_TM_dom"/>
</dbReference>
<keyword evidence="6" id="KW-1133">Transmembrane helix</keyword>
<protein>
    <submittedName>
        <fullName evidence="7">Uncharacterized protein</fullName>
    </submittedName>
</protein>
<dbReference type="Proteomes" id="UP001153620">
    <property type="component" value="Chromosome 1"/>
</dbReference>
<dbReference type="PROSITE" id="PS00379">
    <property type="entry name" value="CDP_ALCOHOL_P_TRANSF"/>
    <property type="match status" value="1"/>
</dbReference>
<organism evidence="7 8">
    <name type="scientific">Chironomus riparius</name>
    <dbReference type="NCBI Taxonomy" id="315576"/>
    <lineage>
        <taxon>Eukaryota</taxon>
        <taxon>Metazoa</taxon>
        <taxon>Ecdysozoa</taxon>
        <taxon>Arthropoda</taxon>
        <taxon>Hexapoda</taxon>
        <taxon>Insecta</taxon>
        <taxon>Pterygota</taxon>
        <taxon>Neoptera</taxon>
        <taxon>Endopterygota</taxon>
        <taxon>Diptera</taxon>
        <taxon>Nematocera</taxon>
        <taxon>Chironomoidea</taxon>
        <taxon>Chironomidae</taxon>
        <taxon>Chironominae</taxon>
        <taxon>Chironomus</taxon>
    </lineage>
</organism>
<keyword evidence="3 5" id="KW-0808">Transferase</keyword>
<proteinExistence type="inferred from homology"/>
<feature type="transmembrane region" description="Helical" evidence="6">
    <location>
        <begin position="282"/>
        <end position="302"/>
    </location>
</feature>
<dbReference type="GO" id="GO:0005794">
    <property type="term" value="C:Golgi apparatus"/>
    <property type="evidence" value="ECO:0007669"/>
    <property type="project" value="TreeGrafter"/>
</dbReference>
<name>A0A9N9RI26_9DIPT</name>
<dbReference type="PIRSF" id="PIRSF015665">
    <property type="entry name" value="CHOPT"/>
    <property type="match status" value="1"/>
</dbReference>
<evidence type="ECO:0000313" key="8">
    <source>
        <dbReference type="Proteomes" id="UP001153620"/>
    </source>
</evidence>
<dbReference type="Gene3D" id="1.20.120.1760">
    <property type="match status" value="1"/>
</dbReference>
<reference evidence="7" key="2">
    <citation type="submission" date="2022-10" db="EMBL/GenBank/DDBJ databases">
        <authorList>
            <consortium name="ENA_rothamsted_submissions"/>
            <consortium name="culmorum"/>
            <person name="King R."/>
        </authorList>
    </citation>
    <scope>NUCLEOTIDE SEQUENCE</scope>
</reference>
<keyword evidence="4 6" id="KW-0472">Membrane</keyword>
<dbReference type="OrthoDB" id="196717at2759"/>
<feature type="transmembrane region" description="Helical" evidence="6">
    <location>
        <begin position="151"/>
        <end position="168"/>
    </location>
</feature>
<feature type="transmembrane region" description="Helical" evidence="6">
    <location>
        <begin position="314"/>
        <end position="335"/>
    </location>
</feature>
<evidence type="ECO:0000256" key="2">
    <source>
        <dbReference type="ARBA" id="ARBA00010441"/>
    </source>
</evidence>
<dbReference type="InterPro" id="IPR014472">
    <property type="entry name" value="CHOPT"/>
</dbReference>
<dbReference type="GO" id="GO:0004307">
    <property type="term" value="F:ethanolaminephosphotransferase activity"/>
    <property type="evidence" value="ECO:0007669"/>
    <property type="project" value="TreeGrafter"/>
</dbReference>
<evidence type="ECO:0000313" key="7">
    <source>
        <dbReference type="EMBL" id="CAG9797211.1"/>
    </source>
</evidence>
<evidence type="ECO:0000256" key="5">
    <source>
        <dbReference type="RuleBase" id="RU003750"/>
    </source>
</evidence>
<feature type="transmembrane region" description="Helical" evidence="6">
    <location>
        <begin position="180"/>
        <end position="202"/>
    </location>
</feature>
<dbReference type="EMBL" id="OU895877">
    <property type="protein sequence ID" value="CAG9797211.1"/>
    <property type="molecule type" value="Genomic_DNA"/>
</dbReference>
<dbReference type="GO" id="GO:0006646">
    <property type="term" value="P:phosphatidylethanolamine biosynthetic process"/>
    <property type="evidence" value="ECO:0007669"/>
    <property type="project" value="TreeGrafter"/>
</dbReference>
<gene>
    <name evidence="7" type="ORF">CHIRRI_LOCUS211</name>
</gene>
<dbReference type="Pfam" id="PF01066">
    <property type="entry name" value="CDP-OH_P_transf"/>
    <property type="match status" value="1"/>
</dbReference>
<feature type="transmembrane region" description="Helical" evidence="6">
    <location>
        <begin position="222"/>
        <end position="241"/>
    </location>
</feature>